<feature type="chain" id="PRO_5035840696" description="Protein quiver" evidence="1">
    <location>
        <begin position="20"/>
        <end position="158"/>
    </location>
</feature>
<keyword evidence="3" id="KW-1185">Reference proteome</keyword>
<organism evidence="2 3">
    <name type="scientific">Caenorhabditis bovis</name>
    <dbReference type="NCBI Taxonomy" id="2654633"/>
    <lineage>
        <taxon>Eukaryota</taxon>
        <taxon>Metazoa</taxon>
        <taxon>Ecdysozoa</taxon>
        <taxon>Nematoda</taxon>
        <taxon>Chromadorea</taxon>
        <taxon>Rhabditida</taxon>
        <taxon>Rhabditina</taxon>
        <taxon>Rhabditomorpha</taxon>
        <taxon>Rhabditoidea</taxon>
        <taxon>Rhabditidae</taxon>
        <taxon>Peloderinae</taxon>
        <taxon>Caenorhabditis</taxon>
    </lineage>
</organism>
<sequence length="158" mass="17195">MFRKLLFLAIFCAFNSADGLKCHKCGGTDGIPKAAKSLISKLNITTLDSLYGDCKAKSGSDMCDDGKFCLKSSHVYEVSYGGVSAKWTSYTKGCATQRKDNQLDPTATCYDLGLVGDHSGYTVRNIDCYCDKEFCNSSQLLSIISSSALIAIIYLLKF</sequence>
<evidence type="ECO:0000313" key="3">
    <source>
        <dbReference type="Proteomes" id="UP000494206"/>
    </source>
</evidence>
<dbReference type="OrthoDB" id="5779887at2759"/>
<dbReference type="Proteomes" id="UP000494206">
    <property type="component" value="Unassembled WGS sequence"/>
</dbReference>
<evidence type="ECO:0000256" key="1">
    <source>
        <dbReference type="SAM" id="SignalP"/>
    </source>
</evidence>
<proteinExistence type="predicted"/>
<gene>
    <name evidence="2" type="ORF">CBOVIS_LOCUS6578</name>
</gene>
<comment type="caution">
    <text evidence="2">The sequence shown here is derived from an EMBL/GenBank/DDBJ whole genome shotgun (WGS) entry which is preliminary data.</text>
</comment>
<protein>
    <recommendedName>
        <fullName evidence="4">Protein quiver</fullName>
    </recommendedName>
</protein>
<dbReference type="EMBL" id="CADEPM010000004">
    <property type="protein sequence ID" value="CAB3404204.1"/>
    <property type="molecule type" value="Genomic_DNA"/>
</dbReference>
<dbReference type="AlphaFoldDB" id="A0A8S1EXE1"/>
<evidence type="ECO:0000313" key="2">
    <source>
        <dbReference type="EMBL" id="CAB3404204.1"/>
    </source>
</evidence>
<dbReference type="PANTHER" id="PTHR36939:SF8">
    <property type="entry name" value="PROTEIN SLEEPLESS"/>
    <property type="match status" value="1"/>
</dbReference>
<feature type="signal peptide" evidence="1">
    <location>
        <begin position="1"/>
        <end position="19"/>
    </location>
</feature>
<name>A0A8S1EXE1_9PELO</name>
<accession>A0A8S1EXE1</accession>
<reference evidence="2 3" key="1">
    <citation type="submission" date="2020-04" db="EMBL/GenBank/DDBJ databases">
        <authorList>
            <person name="Laetsch R D."/>
            <person name="Stevens L."/>
            <person name="Kumar S."/>
            <person name="Blaxter L. M."/>
        </authorList>
    </citation>
    <scope>NUCLEOTIDE SEQUENCE [LARGE SCALE GENOMIC DNA]</scope>
</reference>
<dbReference type="PANTHER" id="PTHR36939">
    <property type="entry name" value="PROTEIN CBG03389"/>
    <property type="match status" value="1"/>
</dbReference>
<keyword evidence="1" id="KW-0732">Signal</keyword>
<evidence type="ECO:0008006" key="4">
    <source>
        <dbReference type="Google" id="ProtNLM"/>
    </source>
</evidence>